<dbReference type="PANTHER" id="PTHR19423:SF1">
    <property type="entry name" value="SH3 DOMAIN-BINDING PROTEIN 5"/>
    <property type="match status" value="1"/>
</dbReference>
<evidence type="ECO:0000256" key="1">
    <source>
        <dbReference type="ARBA" id="ARBA00007796"/>
    </source>
</evidence>
<dbReference type="Pfam" id="PF05276">
    <property type="entry name" value="SH3BP5"/>
    <property type="match status" value="1"/>
</dbReference>
<dbReference type="RefSeq" id="XP_065666962.1">
    <property type="nucleotide sequence ID" value="XM_065810890.1"/>
</dbReference>
<feature type="region of interest" description="Disordered" evidence="3">
    <location>
        <begin position="14"/>
        <end position="40"/>
    </location>
</feature>
<evidence type="ECO:0000313" key="4">
    <source>
        <dbReference type="Proteomes" id="UP001652625"/>
    </source>
</evidence>
<keyword evidence="4" id="KW-1185">Reference proteome</keyword>
<evidence type="ECO:0000256" key="2">
    <source>
        <dbReference type="ARBA" id="ARBA00023054"/>
    </source>
</evidence>
<reference evidence="5" key="1">
    <citation type="submission" date="2025-08" db="UniProtKB">
        <authorList>
            <consortium name="RefSeq"/>
        </authorList>
    </citation>
    <scope>IDENTIFICATION</scope>
</reference>
<proteinExistence type="inferred from homology"/>
<feature type="compositionally biased region" description="Acidic residues" evidence="3">
    <location>
        <begin position="27"/>
        <end position="39"/>
    </location>
</feature>
<dbReference type="PANTHER" id="PTHR19423">
    <property type="entry name" value="SH3 DOMAIN-BINDING PROTEIN 5"/>
    <property type="match status" value="1"/>
</dbReference>
<sequence length="490" mass="56348">MYDSLVLEMISKENEARQKSKYSNFEEKEEEEKEEEEELDPRIKCELERLNAATDGINHLETEFGEAQALFQQLMQDAAFHLKVMHQKLGKAVDKSRPYYEALKCAKISHSELHEAALKFEQAQTRHFNAKKLVTDTERIVFSSADRKLDPALQEMLNQATVEVMEAAAQSQKAWEVHRNASVEFEKKNKVALDLYDSLKKHIVKSRPYFDLKSSSNQQLDLQKTRLEKVQEGLQVSKNEYAKILHNLELISDDIHQSREMKRKVCSEMRGEGVGSESQSNNNVSVYKEVEKQEEKNNSNLFLNQHDNNIGDKENIGECFSRIGSQTELVNLGESLSQANDLFLNQNDENIGCNENLGESISQVSGPTELVKIRKQVQSLLETSAEQKSKNRLSQTERLINVNKTLIENCFDKSYDVITSHSIPFSHPQEEFVDSTINEYHNISKLLRKSFILPEFEIIPRRHTISGEKDSFQLLNHNKKLFCKSNSAFI</sequence>
<accession>A0ABM4CYE1</accession>
<organism evidence="4 5">
    <name type="scientific">Hydra vulgaris</name>
    <name type="common">Hydra</name>
    <name type="synonym">Hydra attenuata</name>
    <dbReference type="NCBI Taxonomy" id="6087"/>
    <lineage>
        <taxon>Eukaryota</taxon>
        <taxon>Metazoa</taxon>
        <taxon>Cnidaria</taxon>
        <taxon>Hydrozoa</taxon>
        <taxon>Hydroidolina</taxon>
        <taxon>Anthoathecata</taxon>
        <taxon>Aplanulata</taxon>
        <taxon>Hydridae</taxon>
        <taxon>Hydra</taxon>
    </lineage>
</organism>
<dbReference type="InterPro" id="IPR007940">
    <property type="entry name" value="SH3BP5"/>
</dbReference>
<evidence type="ECO:0000256" key="3">
    <source>
        <dbReference type="SAM" id="MobiDB-lite"/>
    </source>
</evidence>
<evidence type="ECO:0000313" key="5">
    <source>
        <dbReference type="RefSeq" id="XP_065666962.1"/>
    </source>
</evidence>
<dbReference type="Proteomes" id="UP001652625">
    <property type="component" value="Chromosome 11"/>
</dbReference>
<comment type="similarity">
    <text evidence="1">Belongs to the SH3BP5 family.</text>
</comment>
<dbReference type="GeneID" id="105845946"/>
<protein>
    <submittedName>
        <fullName evidence="5">SH3 domain-binding protein 5 isoform X3</fullName>
    </submittedName>
</protein>
<gene>
    <name evidence="5" type="primary">LOC105845946</name>
</gene>
<name>A0ABM4CYE1_HYDVU</name>
<keyword evidence="2" id="KW-0175">Coiled coil</keyword>